<reference evidence="1" key="1">
    <citation type="submission" date="2024-10" db="EMBL/GenBank/DDBJ databases">
        <authorList>
            <person name="Lesea H.P."/>
            <person name="Kuehl J.V."/>
            <person name="Chandonia J.-M."/>
        </authorList>
    </citation>
    <scope>NUCLEOTIDE SEQUENCE</scope>
    <source>
        <strain evidence="1">FW102-FHT14D07</strain>
    </source>
</reference>
<dbReference type="RefSeq" id="WP_395119641.1">
    <property type="nucleotide sequence ID" value="NZ_CP170721.1"/>
</dbReference>
<dbReference type="EMBL" id="CP170721">
    <property type="protein sequence ID" value="XIA19176.1"/>
    <property type="molecule type" value="Genomic_DNA"/>
</dbReference>
<accession>A0AB74USC9</accession>
<sequence>MIAEIHDVARELGVTVSPADLDRSRAMRRLVDLARRYGNDCGLAVLAGVWLAEGMPEHEIVARLWPQHRTRLAVVR</sequence>
<dbReference type="AlphaFoldDB" id="A0AB74USC9"/>
<organism evidence="1">
    <name type="scientific">Rhodanobacter sp. FW102-FHT14D07</name>
    <dbReference type="NCBI Taxonomy" id="3351462"/>
    <lineage>
        <taxon>Bacteria</taxon>
        <taxon>Pseudomonadati</taxon>
        <taxon>Pseudomonadota</taxon>
        <taxon>Gammaproteobacteria</taxon>
        <taxon>Lysobacterales</taxon>
        <taxon>Rhodanobacteraceae</taxon>
        <taxon>Rhodanobacter</taxon>
    </lineage>
</organism>
<gene>
    <name evidence="1" type="ORF">ACFYG5_03255</name>
</gene>
<protein>
    <submittedName>
        <fullName evidence="1">Uncharacterized protein</fullName>
    </submittedName>
</protein>
<name>A0AB74USC9_9GAMM</name>
<proteinExistence type="predicted"/>
<evidence type="ECO:0000313" key="1">
    <source>
        <dbReference type="EMBL" id="XIA19176.1"/>
    </source>
</evidence>